<dbReference type="Gene3D" id="3.40.50.720">
    <property type="entry name" value="NAD(P)-binding Rossmann-like Domain"/>
    <property type="match status" value="1"/>
</dbReference>
<dbReference type="CDD" id="cd08267">
    <property type="entry name" value="MDR1"/>
    <property type="match status" value="1"/>
</dbReference>
<sequence length="374" mass="39773">MTQSHGAHSRRDLKINRCQHATSFSNLLSEIKSVMSRPTMKAWQYDGVPVEKNLRINDAATQPVISDLEVLVEVHAMALNPVDYKVTESAPLTAFGLKCIPGADFCGKVAKTGIKVDSFQIGEWVFGAKVGAISNGTLGQYVSVSQDMLTSLPIGVEVEDAASVGIVGLTQYQAIKPNVKAGDKVFINGGSGGTGVYGIQIAKALGCHVTTTCSTGNVKLCESLGADEVIDYKNINILEALTRKGPVFQLAVDNVGSPADLYKQSASYLVPNGKFVQVGASPSLGGFAQITSNLLVPGFLGGGKRSYQMLMTKAVPDDLKQLGVLMKEGKVKAVLDEVFDWEDAPQAFEKLKTGRSKGKLVIRVKQDSGKGSAF</sequence>
<dbReference type="SMART" id="SM00829">
    <property type="entry name" value="PKS_ER"/>
    <property type="match status" value="1"/>
</dbReference>
<dbReference type="AlphaFoldDB" id="A0A9P5C2C6"/>
<dbReference type="PANTHER" id="PTHR11695">
    <property type="entry name" value="ALCOHOL DEHYDROGENASE RELATED"/>
    <property type="match status" value="1"/>
</dbReference>
<dbReference type="Pfam" id="PF13602">
    <property type="entry name" value="ADH_zinc_N_2"/>
    <property type="match status" value="1"/>
</dbReference>
<dbReference type="InterPro" id="IPR011032">
    <property type="entry name" value="GroES-like_sf"/>
</dbReference>
<dbReference type="GO" id="GO:0005739">
    <property type="term" value="C:mitochondrion"/>
    <property type="evidence" value="ECO:0007669"/>
    <property type="project" value="TreeGrafter"/>
</dbReference>
<dbReference type="SUPFAM" id="SSF50129">
    <property type="entry name" value="GroES-like"/>
    <property type="match status" value="1"/>
</dbReference>
<comment type="caution">
    <text evidence="2">The sequence shown here is derived from an EMBL/GenBank/DDBJ whole genome shotgun (WGS) entry which is preliminary data.</text>
</comment>
<gene>
    <name evidence="2" type="ORF">E8E12_009363</name>
</gene>
<dbReference type="InterPro" id="IPR050700">
    <property type="entry name" value="YIM1/Zinc_Alcohol_DH_Fams"/>
</dbReference>
<dbReference type="Proteomes" id="UP000758155">
    <property type="component" value="Unassembled WGS sequence"/>
</dbReference>
<dbReference type="OrthoDB" id="201656at2759"/>
<dbReference type="InterPro" id="IPR036291">
    <property type="entry name" value="NAD(P)-bd_dom_sf"/>
</dbReference>
<proteinExistence type="predicted"/>
<name>A0A9P5C2C6_9PLEO</name>
<keyword evidence="3" id="KW-1185">Reference proteome</keyword>
<dbReference type="Pfam" id="PF08240">
    <property type="entry name" value="ADH_N"/>
    <property type="match status" value="1"/>
</dbReference>
<organism evidence="2 3">
    <name type="scientific">Didymella heteroderae</name>
    <dbReference type="NCBI Taxonomy" id="1769908"/>
    <lineage>
        <taxon>Eukaryota</taxon>
        <taxon>Fungi</taxon>
        <taxon>Dikarya</taxon>
        <taxon>Ascomycota</taxon>
        <taxon>Pezizomycotina</taxon>
        <taxon>Dothideomycetes</taxon>
        <taxon>Pleosporomycetidae</taxon>
        <taxon>Pleosporales</taxon>
        <taxon>Pleosporineae</taxon>
        <taxon>Didymellaceae</taxon>
        <taxon>Didymella</taxon>
    </lineage>
</organism>
<dbReference type="SUPFAM" id="SSF51735">
    <property type="entry name" value="NAD(P)-binding Rossmann-fold domains"/>
    <property type="match status" value="1"/>
</dbReference>
<dbReference type="EMBL" id="SWKV01000015">
    <property type="protein sequence ID" value="KAF3042727.1"/>
    <property type="molecule type" value="Genomic_DNA"/>
</dbReference>
<evidence type="ECO:0000313" key="3">
    <source>
        <dbReference type="Proteomes" id="UP000758155"/>
    </source>
</evidence>
<dbReference type="InterPro" id="IPR013154">
    <property type="entry name" value="ADH-like_N"/>
</dbReference>
<evidence type="ECO:0000259" key="1">
    <source>
        <dbReference type="SMART" id="SM00829"/>
    </source>
</evidence>
<feature type="domain" description="Enoyl reductase (ER)" evidence="1">
    <location>
        <begin position="52"/>
        <end position="362"/>
    </location>
</feature>
<dbReference type="Gene3D" id="3.90.180.10">
    <property type="entry name" value="Medium-chain alcohol dehydrogenases, catalytic domain"/>
    <property type="match status" value="1"/>
</dbReference>
<reference evidence="2" key="1">
    <citation type="submission" date="2019-04" db="EMBL/GenBank/DDBJ databases">
        <title>Sequencing of skin fungus with MAO and IRED activity.</title>
        <authorList>
            <person name="Marsaioli A.J."/>
            <person name="Bonatto J.M.C."/>
            <person name="Reis Junior O."/>
        </authorList>
    </citation>
    <scope>NUCLEOTIDE SEQUENCE</scope>
    <source>
        <strain evidence="2">28M1</strain>
    </source>
</reference>
<dbReference type="GO" id="GO:0016491">
    <property type="term" value="F:oxidoreductase activity"/>
    <property type="evidence" value="ECO:0007669"/>
    <property type="project" value="InterPro"/>
</dbReference>
<protein>
    <recommendedName>
        <fullName evidence="1">Enoyl reductase (ER) domain-containing protein</fullName>
    </recommendedName>
</protein>
<accession>A0A9P5C2C6</accession>
<dbReference type="InterPro" id="IPR020843">
    <property type="entry name" value="ER"/>
</dbReference>
<dbReference type="PANTHER" id="PTHR11695:SF294">
    <property type="entry name" value="RETICULON-4-INTERACTING PROTEIN 1, MITOCHONDRIAL"/>
    <property type="match status" value="1"/>
</dbReference>
<evidence type="ECO:0000313" key="2">
    <source>
        <dbReference type="EMBL" id="KAF3042727.1"/>
    </source>
</evidence>